<evidence type="ECO:0000313" key="4">
    <source>
        <dbReference type="Proteomes" id="UP000409037"/>
    </source>
</evidence>
<gene>
    <name evidence="3" type="primary">bepA_6</name>
    <name evidence="3" type="ORF">PS833_06470</name>
</gene>
<dbReference type="EMBL" id="CABVHU010000030">
    <property type="protein sequence ID" value="VVO44690.1"/>
    <property type="molecule type" value="Genomic_DNA"/>
</dbReference>
<evidence type="ECO:0000256" key="2">
    <source>
        <dbReference type="SAM" id="Phobius"/>
    </source>
</evidence>
<dbReference type="Pfam" id="PF14559">
    <property type="entry name" value="TPR_19"/>
    <property type="match status" value="1"/>
</dbReference>
<feature type="transmembrane region" description="Helical" evidence="2">
    <location>
        <begin position="44"/>
        <end position="63"/>
    </location>
</feature>
<reference evidence="3 4" key="1">
    <citation type="submission" date="2019-09" db="EMBL/GenBank/DDBJ databases">
        <authorList>
            <person name="Chandra G."/>
            <person name="Truman W A."/>
        </authorList>
    </citation>
    <scope>NUCLEOTIDE SEQUENCE [LARGE SCALE GENOMIC DNA]</scope>
    <source>
        <strain evidence="3">PS833</strain>
    </source>
</reference>
<dbReference type="Pfam" id="PF13432">
    <property type="entry name" value="TPR_16"/>
    <property type="match status" value="2"/>
</dbReference>
<dbReference type="GO" id="GO:0006508">
    <property type="term" value="P:proteolysis"/>
    <property type="evidence" value="ECO:0007669"/>
    <property type="project" value="UniProtKB-KW"/>
</dbReference>
<dbReference type="OrthoDB" id="5406098at2"/>
<protein>
    <submittedName>
        <fullName evidence="3">Beta-barrel assembly-enhancing protease</fullName>
        <ecNumber evidence="3">3.4.-.-</ecNumber>
    </submittedName>
</protein>
<keyword evidence="3" id="KW-0645">Protease</keyword>
<organism evidence="3 4">
    <name type="scientific">Pseudomonas fluorescens</name>
    <dbReference type="NCBI Taxonomy" id="294"/>
    <lineage>
        <taxon>Bacteria</taxon>
        <taxon>Pseudomonadati</taxon>
        <taxon>Pseudomonadota</taxon>
        <taxon>Gammaproteobacteria</taxon>
        <taxon>Pseudomonadales</taxon>
        <taxon>Pseudomonadaceae</taxon>
        <taxon>Pseudomonas</taxon>
    </lineage>
</organism>
<evidence type="ECO:0000256" key="1">
    <source>
        <dbReference type="SAM" id="MobiDB-lite"/>
    </source>
</evidence>
<dbReference type="InterPro" id="IPR011990">
    <property type="entry name" value="TPR-like_helical_dom_sf"/>
</dbReference>
<dbReference type="GO" id="GO:0008233">
    <property type="term" value="F:peptidase activity"/>
    <property type="evidence" value="ECO:0007669"/>
    <property type="project" value="UniProtKB-KW"/>
</dbReference>
<dbReference type="Proteomes" id="UP000409037">
    <property type="component" value="Unassembled WGS sequence"/>
</dbReference>
<evidence type="ECO:0000313" key="3">
    <source>
        <dbReference type="EMBL" id="VVO44690.1"/>
    </source>
</evidence>
<dbReference type="Gene3D" id="1.25.40.10">
    <property type="entry name" value="Tetratricopeptide repeat domain"/>
    <property type="match status" value="1"/>
</dbReference>
<keyword evidence="2" id="KW-0812">Transmembrane</keyword>
<proteinExistence type="predicted"/>
<keyword evidence="2" id="KW-1133">Transmembrane helix</keyword>
<sequence length="464" mass="50455">MSLVNDMLHDLERRRAAPSERSRLDGLVAVDEAGNAQRFGRLRIILAGLILIILIGLPAGLLINRLVKPVAPPPVATIVPAAPAASQRTPAITPARIMEVLPRHDDQGLILELLLDRSATYQRRDESGSVALIFPGVRLSTAPGAEQPQGRLERDGHSLSWRVQALDQGVQVLLTGLGDNLQVRDRLEASGNHWRLWIEVPMATKTATLDAANTPMGMDEPFAETPASDPASAEEPLPDWAYAPVPTADKQPRPAPAAPLVKPPVASGPPQMNITTYQPDALTLALQTLQNGDYPRAIREFNTLLASRGNDLDVVRGLARAYLADGQQSLLLTWLPPRLKQWPDDSELRLLLARAQLQSGNARGAVATLEQNAPPLAQDLIYHALLAACYQQTGQWPQSVALYEQLIKLRPGQAAWQLGLAIALERLDRSARAAVHYRLAEQGQGLDDGARRFASERARALGSR</sequence>
<dbReference type="EC" id="3.4.-.-" evidence="3"/>
<accession>A0A5E7FZC4</accession>
<dbReference type="SUPFAM" id="SSF48452">
    <property type="entry name" value="TPR-like"/>
    <property type="match status" value="1"/>
</dbReference>
<keyword evidence="3" id="KW-0378">Hydrolase</keyword>
<keyword evidence="2" id="KW-0472">Membrane</keyword>
<feature type="region of interest" description="Disordered" evidence="1">
    <location>
        <begin position="217"/>
        <end position="269"/>
    </location>
</feature>
<dbReference type="AlphaFoldDB" id="A0A5E7FZC4"/>
<dbReference type="RefSeq" id="WP_150801442.1">
    <property type="nucleotide sequence ID" value="NZ_CABVHU010000030.1"/>
</dbReference>
<name>A0A5E7FZC4_PSEFL</name>